<organism evidence="4 5">
    <name type="scientific">Micromonospora cremea</name>
    <dbReference type="NCBI Taxonomy" id="709881"/>
    <lineage>
        <taxon>Bacteria</taxon>
        <taxon>Bacillati</taxon>
        <taxon>Actinomycetota</taxon>
        <taxon>Actinomycetes</taxon>
        <taxon>Micromonosporales</taxon>
        <taxon>Micromonosporaceae</taxon>
        <taxon>Micromonospora</taxon>
    </lineage>
</organism>
<evidence type="ECO:0000259" key="2">
    <source>
        <dbReference type="Pfam" id="PF00296"/>
    </source>
</evidence>
<reference evidence="5" key="1">
    <citation type="submission" date="2016-12" db="EMBL/GenBank/DDBJ databases">
        <authorList>
            <person name="Varghese N."/>
            <person name="Submissions S."/>
        </authorList>
    </citation>
    <scope>NUCLEOTIDE SEQUENCE [LARGE SCALE GENOMIC DNA]</scope>
    <source>
        <strain evidence="5">DSM 45599</strain>
    </source>
</reference>
<keyword evidence="1" id="KW-0560">Oxidoreductase</keyword>
<dbReference type="AlphaFoldDB" id="A0A1N5TGE4"/>
<dbReference type="OrthoDB" id="5340187at2"/>
<protein>
    <submittedName>
        <fullName evidence="4">Probable F420-dependent oxidoreductase, Rv3520c family</fullName>
    </submittedName>
</protein>
<dbReference type="GO" id="GO:0016705">
    <property type="term" value="F:oxidoreductase activity, acting on paired donors, with incorporation or reduction of molecular oxygen"/>
    <property type="evidence" value="ECO:0007669"/>
    <property type="project" value="InterPro"/>
</dbReference>
<feature type="domain" description="Luciferase-like" evidence="2">
    <location>
        <begin position="203"/>
        <end position="418"/>
    </location>
</feature>
<accession>A0A1N5TGE4</accession>
<feature type="domain" description="Transposase IS4-like" evidence="3">
    <location>
        <begin position="60"/>
        <end position="197"/>
    </location>
</feature>
<dbReference type="STRING" id="709881.SAMN04489832_0145"/>
<dbReference type="InterPro" id="IPR002559">
    <property type="entry name" value="Transposase_11"/>
</dbReference>
<dbReference type="InterPro" id="IPR036661">
    <property type="entry name" value="Luciferase-like_sf"/>
</dbReference>
<dbReference type="Gene3D" id="3.20.20.30">
    <property type="entry name" value="Luciferase-like domain"/>
    <property type="match status" value="1"/>
</dbReference>
<evidence type="ECO:0000313" key="4">
    <source>
        <dbReference type="EMBL" id="SIM47209.1"/>
    </source>
</evidence>
<dbReference type="Pfam" id="PF00296">
    <property type="entry name" value="Bac_luciferase"/>
    <property type="match status" value="1"/>
</dbReference>
<gene>
    <name evidence="4" type="ORF">SAMN04489832_0145</name>
</gene>
<dbReference type="PANTHER" id="PTHR43244">
    <property type="match status" value="1"/>
</dbReference>
<dbReference type="InterPro" id="IPR050564">
    <property type="entry name" value="F420-G6PD/mer"/>
</dbReference>
<evidence type="ECO:0000256" key="1">
    <source>
        <dbReference type="ARBA" id="ARBA00023002"/>
    </source>
</evidence>
<sequence>MPHEALAAAFGVDRSTVTRAIGQVRPLLARRGYARPTGIRLHTLADVFAYAAAEGVTLRLDATEIRVRRPRVGRPGRKAFVSGKVKQNTIKSTVVSDEYGSTLWCGGHRPGRMHDTTAARVEGIDALLDAYPQVTVLVDAGYQGLAKAHPGQVVAPPLKLRPGAPPARQTAWEAERKQQSSQRIPVEHAIAELKWWRQLQRFTGRVPYTKPLGRADQILRTVRSALRRDVLQIDGPHPIPTPDGTGLGKPLKLLTTPERSNVPIFLAALGEKTVRLAASQADGWMPIFFIPEYAGKVWGEPLRAGSRERDSTLEPLQVVAGGALAIGEETSGLLDQLRSTFALYIGGMGARGKNFYFDLACRYGYESEAIKIQDLYLAGHKHEAERLVPMDFLERTSLVGPRSHVAERVAAYGEAGVTILEVTPIAGDPVRQVEQLRAIVDG</sequence>
<dbReference type="CDD" id="cd01097">
    <property type="entry name" value="Tetrahydromethanopterin_reductase"/>
    <property type="match status" value="1"/>
</dbReference>
<dbReference type="InterPro" id="IPR011251">
    <property type="entry name" value="Luciferase-like_dom"/>
</dbReference>
<dbReference type="EMBL" id="FSQT01000001">
    <property type="protein sequence ID" value="SIM47209.1"/>
    <property type="molecule type" value="Genomic_DNA"/>
</dbReference>
<name>A0A1N5TGE4_9ACTN</name>
<dbReference type="GO" id="GO:0046872">
    <property type="term" value="F:metal ion binding"/>
    <property type="evidence" value="ECO:0007669"/>
    <property type="project" value="UniProtKB-KW"/>
</dbReference>
<dbReference type="RefSeq" id="WP_074307870.1">
    <property type="nucleotide sequence ID" value="NZ_FSQT01000001.1"/>
</dbReference>
<dbReference type="Proteomes" id="UP000185124">
    <property type="component" value="Unassembled WGS sequence"/>
</dbReference>
<evidence type="ECO:0000259" key="3">
    <source>
        <dbReference type="Pfam" id="PF01609"/>
    </source>
</evidence>
<proteinExistence type="predicted"/>
<evidence type="ECO:0000313" key="5">
    <source>
        <dbReference type="Proteomes" id="UP000185124"/>
    </source>
</evidence>
<dbReference type="Pfam" id="PF01609">
    <property type="entry name" value="DDE_Tnp_1"/>
    <property type="match status" value="1"/>
</dbReference>
<keyword evidence="5" id="KW-1185">Reference proteome</keyword>
<dbReference type="PANTHER" id="PTHR43244:SF1">
    <property type="entry name" value="5,10-METHYLENETETRAHYDROMETHANOPTERIN REDUCTASE"/>
    <property type="match status" value="1"/>
</dbReference>
<dbReference type="SUPFAM" id="SSF51679">
    <property type="entry name" value="Bacterial luciferase-like"/>
    <property type="match status" value="1"/>
</dbReference>